<evidence type="ECO:0000256" key="3">
    <source>
        <dbReference type="ARBA" id="ARBA00022692"/>
    </source>
</evidence>
<comment type="similarity">
    <text evidence="2 6">Belongs to the synaptogyrin family.</text>
</comment>
<keyword evidence="4 6" id="KW-1133">Transmembrane helix</keyword>
<feature type="transmembrane region" description="Helical" evidence="6">
    <location>
        <begin position="63"/>
        <end position="87"/>
    </location>
</feature>
<organism evidence="9 10">
    <name type="scientific">Octopus sinensis</name>
    <name type="common">East Asian common octopus</name>
    <dbReference type="NCBI Taxonomy" id="2607531"/>
    <lineage>
        <taxon>Eukaryota</taxon>
        <taxon>Metazoa</taxon>
        <taxon>Spiralia</taxon>
        <taxon>Lophotrochozoa</taxon>
        <taxon>Mollusca</taxon>
        <taxon>Cephalopoda</taxon>
        <taxon>Coleoidea</taxon>
        <taxon>Octopodiformes</taxon>
        <taxon>Octopoda</taxon>
        <taxon>Incirrata</taxon>
        <taxon>Octopodidae</taxon>
        <taxon>Octopus</taxon>
    </lineage>
</organism>
<sequence>MSSGGAYGAGKAGVAFDPLVFFQRPQVIIRIISWLFSVVVFGCISSGGWYLQKCQFNDDANACRFGSAIGVLAFLACIIFLVIDAVFDNISSVQHRKYAVLGDLGFSGAWTFMWFVCFCYLADSWRKTKSVLPKDHGKDDIQAAIAFSFFSILSFGVLTFLAVQKYRLGAGEAFTSGYEPEANVSSPYSSFPGSETGDPYQQPPFSAQKEAPDFQTPTY</sequence>
<feature type="region of interest" description="Disordered" evidence="7">
    <location>
        <begin position="179"/>
        <end position="219"/>
    </location>
</feature>
<evidence type="ECO:0000256" key="1">
    <source>
        <dbReference type="ARBA" id="ARBA00004141"/>
    </source>
</evidence>
<dbReference type="AlphaFoldDB" id="A0A6P7S491"/>
<name>A0A6P7S491_9MOLL</name>
<dbReference type="GO" id="GO:0030672">
    <property type="term" value="C:synaptic vesicle membrane"/>
    <property type="evidence" value="ECO:0007669"/>
    <property type="project" value="TreeGrafter"/>
</dbReference>
<protein>
    <recommendedName>
        <fullName evidence="6">Synaptogyrin</fullName>
    </recommendedName>
</protein>
<dbReference type="GO" id="GO:0031594">
    <property type="term" value="C:neuromuscular junction"/>
    <property type="evidence" value="ECO:0007669"/>
    <property type="project" value="TreeGrafter"/>
</dbReference>
<dbReference type="PIRSF" id="PIRSF011282">
    <property type="entry name" value="Synaptogyrin"/>
    <property type="match status" value="1"/>
</dbReference>
<evidence type="ECO:0000256" key="2">
    <source>
        <dbReference type="ARBA" id="ARBA00010252"/>
    </source>
</evidence>
<evidence type="ECO:0000313" key="9">
    <source>
        <dbReference type="Proteomes" id="UP000515154"/>
    </source>
</evidence>
<dbReference type="PANTHER" id="PTHR10838">
    <property type="entry name" value="SYNAPTOGYRIN"/>
    <property type="match status" value="1"/>
</dbReference>
<evidence type="ECO:0000313" key="10">
    <source>
        <dbReference type="RefSeq" id="XP_029633004.1"/>
    </source>
</evidence>
<keyword evidence="9" id="KW-1185">Reference proteome</keyword>
<feature type="transmembrane region" description="Helical" evidence="6">
    <location>
        <begin position="99"/>
        <end position="122"/>
    </location>
</feature>
<keyword evidence="3 6" id="KW-0812">Transmembrane</keyword>
<feature type="transmembrane region" description="Helical" evidence="6">
    <location>
        <begin position="143"/>
        <end position="163"/>
    </location>
</feature>
<proteinExistence type="inferred from homology"/>
<reference evidence="10" key="1">
    <citation type="submission" date="2025-08" db="UniProtKB">
        <authorList>
            <consortium name="RefSeq"/>
        </authorList>
    </citation>
    <scope>IDENTIFICATION</scope>
</reference>
<evidence type="ECO:0000256" key="5">
    <source>
        <dbReference type="ARBA" id="ARBA00023136"/>
    </source>
</evidence>
<feature type="transmembrane region" description="Helical" evidence="6">
    <location>
        <begin position="27"/>
        <end position="51"/>
    </location>
</feature>
<evidence type="ECO:0000256" key="7">
    <source>
        <dbReference type="SAM" id="MobiDB-lite"/>
    </source>
</evidence>
<evidence type="ECO:0000259" key="8">
    <source>
        <dbReference type="PROSITE" id="PS51225"/>
    </source>
</evidence>
<gene>
    <name evidence="10" type="primary">LOC115209066</name>
</gene>
<comment type="subcellular location">
    <subcellularLocation>
        <location evidence="1 6">Membrane</location>
        <topology evidence="1 6">Multi-pass membrane protein</topology>
    </subcellularLocation>
</comment>
<dbReference type="Pfam" id="PF01284">
    <property type="entry name" value="MARVEL"/>
    <property type="match status" value="1"/>
</dbReference>
<dbReference type="PROSITE" id="PS51225">
    <property type="entry name" value="MARVEL"/>
    <property type="match status" value="1"/>
</dbReference>
<dbReference type="PANTHER" id="PTHR10838:SF20">
    <property type="entry name" value="SYNAPTOGYRIN"/>
    <property type="match status" value="1"/>
</dbReference>
<accession>A0A6P7S491</accession>
<feature type="domain" description="MARVEL" evidence="8">
    <location>
        <begin position="21"/>
        <end position="167"/>
    </location>
</feature>
<dbReference type="InterPro" id="IPR016579">
    <property type="entry name" value="Synaptogyrin"/>
</dbReference>
<dbReference type="KEGG" id="osn:115209066"/>
<feature type="compositionally biased region" description="Polar residues" evidence="7">
    <location>
        <begin position="183"/>
        <end position="193"/>
    </location>
</feature>
<evidence type="ECO:0000256" key="6">
    <source>
        <dbReference type="PIRNR" id="PIRNR011282"/>
    </source>
</evidence>
<evidence type="ECO:0000256" key="4">
    <source>
        <dbReference type="ARBA" id="ARBA00022989"/>
    </source>
</evidence>
<dbReference type="Proteomes" id="UP000515154">
    <property type="component" value="Linkage group LG3"/>
</dbReference>
<dbReference type="InterPro" id="IPR008253">
    <property type="entry name" value="Marvel"/>
</dbReference>
<keyword evidence="5 6" id="KW-0472">Membrane</keyword>
<dbReference type="RefSeq" id="XP_029633004.1">
    <property type="nucleotide sequence ID" value="XM_029777144.2"/>
</dbReference>